<evidence type="ECO:0000256" key="6">
    <source>
        <dbReference type="ARBA" id="ARBA00022741"/>
    </source>
</evidence>
<evidence type="ECO:0000259" key="12">
    <source>
        <dbReference type="PROSITE" id="PS50011"/>
    </source>
</evidence>
<evidence type="ECO:0000256" key="7">
    <source>
        <dbReference type="ARBA" id="ARBA00022777"/>
    </source>
</evidence>
<evidence type="ECO:0000256" key="9">
    <source>
        <dbReference type="ARBA" id="ARBA00023306"/>
    </source>
</evidence>
<dbReference type="EC" id="2.7.11.24" evidence="2"/>
<dbReference type="GO" id="GO:2000641">
    <property type="term" value="P:regulation of early endosome to late endosome transport"/>
    <property type="evidence" value="ECO:0007669"/>
    <property type="project" value="UniProtKB-ARBA"/>
</dbReference>
<dbReference type="GO" id="GO:0005770">
    <property type="term" value="C:late endosome"/>
    <property type="evidence" value="ECO:0007669"/>
    <property type="project" value="UniProtKB-ARBA"/>
</dbReference>
<dbReference type="STRING" id="9593.ENSGGOP00000048207"/>
<keyword evidence="9" id="KW-0131">Cell cycle</keyword>
<dbReference type="GO" id="GO:0070849">
    <property type="term" value="P:response to epidermal growth factor"/>
    <property type="evidence" value="ECO:0007669"/>
    <property type="project" value="UniProtKB-ARBA"/>
</dbReference>
<dbReference type="GO" id="GO:0005901">
    <property type="term" value="C:caveola"/>
    <property type="evidence" value="ECO:0007669"/>
    <property type="project" value="UniProtKB-SubCell"/>
</dbReference>
<reference evidence="13 14" key="2">
    <citation type="journal article" date="2012" name="Nature">
        <title>Insights into hominid evolution from the gorilla genome sequence.</title>
        <authorList>
            <person name="Scally A."/>
            <person name="Dutheil J.Y."/>
            <person name="Hillier L.W."/>
            <person name="Jordan G.E."/>
            <person name="Goodhead I."/>
            <person name="Herrero J."/>
            <person name="Hobolth A."/>
            <person name="Lappalainen T."/>
            <person name="Mailund T."/>
            <person name="Marques-Bonet T."/>
            <person name="McCarthy S."/>
            <person name="Montgomery S.H."/>
            <person name="Schwalie P.C."/>
            <person name="Tang Y.A."/>
            <person name="Ward M.C."/>
            <person name="Xue Y."/>
            <person name="Yngvadottir B."/>
            <person name="Alkan C."/>
            <person name="Andersen L.N."/>
            <person name="Ayub Q."/>
            <person name="Ball E.V."/>
            <person name="Beal K."/>
            <person name="Bradley B.J."/>
            <person name="Chen Y."/>
            <person name="Clee C.M."/>
            <person name="Fitzgerald S."/>
            <person name="Graves T.A."/>
            <person name="Gu Y."/>
            <person name="Heath P."/>
            <person name="Heger A."/>
            <person name="Karakoc E."/>
            <person name="Kolb-Kokocinski A."/>
            <person name="Laird G.K."/>
            <person name="Lunter G."/>
            <person name="Meader S."/>
            <person name="Mort M."/>
            <person name="Mullikin J.C."/>
            <person name="Munch K."/>
            <person name="O'Connor T.D."/>
            <person name="Phillips A.D."/>
            <person name="Prado-Martinez J."/>
            <person name="Rogers A.S."/>
            <person name="Sajjadian S."/>
            <person name="Schmidt D."/>
            <person name="Shaw K."/>
            <person name="Simpson J.T."/>
            <person name="Stenson P.D."/>
            <person name="Turner D.J."/>
            <person name="Vigilant L."/>
            <person name="Vilella A.J."/>
            <person name="Whitener W."/>
            <person name="Zhu B."/>
            <person name="Cooper D.N."/>
            <person name="de Jong P."/>
            <person name="Dermitzakis E.T."/>
            <person name="Eichler E.E."/>
            <person name="Flicek P."/>
            <person name="Goldman N."/>
            <person name="Mundy N.I."/>
            <person name="Ning Z."/>
            <person name="Odom D.T."/>
            <person name="Ponting C.P."/>
            <person name="Quail M.A."/>
            <person name="Ryder O.A."/>
            <person name="Searle S.M."/>
            <person name="Warren W.C."/>
            <person name="Wilson R.K."/>
            <person name="Schierup M.H."/>
            <person name="Rogers J."/>
            <person name="Tyler-Smith C."/>
            <person name="Durbin R."/>
        </authorList>
    </citation>
    <scope>NUCLEOTIDE SEQUENCE [LARGE SCALE GENOMIC DNA]</scope>
</reference>
<dbReference type="GO" id="GO:0032872">
    <property type="term" value="P:regulation of stress-activated MAPK cascade"/>
    <property type="evidence" value="ECO:0007669"/>
    <property type="project" value="UniProtKB-ARBA"/>
</dbReference>
<dbReference type="GO" id="GO:0005634">
    <property type="term" value="C:nucleus"/>
    <property type="evidence" value="ECO:0000318"/>
    <property type="project" value="GO_Central"/>
</dbReference>
<evidence type="ECO:0000256" key="3">
    <source>
        <dbReference type="ARBA" id="ARBA00022527"/>
    </source>
</evidence>
<keyword evidence="3" id="KW-0723">Serine/threonine-protein kinase</keyword>
<dbReference type="InParanoid" id="A0A2I2ZLW0"/>
<evidence type="ECO:0000256" key="11">
    <source>
        <dbReference type="ARBA" id="ARBA00048312"/>
    </source>
</evidence>
<dbReference type="AlphaFoldDB" id="A0A2I2ZLW0"/>
<dbReference type="Pfam" id="PF00069">
    <property type="entry name" value="Pkinase"/>
    <property type="match status" value="1"/>
</dbReference>
<dbReference type="GO" id="GO:0120041">
    <property type="term" value="P:positive regulation of macrophage proliferation"/>
    <property type="evidence" value="ECO:0007669"/>
    <property type="project" value="UniProtKB-ARBA"/>
</dbReference>
<dbReference type="GO" id="GO:0061514">
    <property type="term" value="P:interleukin-34-mediated signaling pathway"/>
    <property type="evidence" value="ECO:0007669"/>
    <property type="project" value="UniProtKB-ARBA"/>
</dbReference>
<dbReference type="SUPFAM" id="SSF56112">
    <property type="entry name" value="Protein kinase-like (PK-like)"/>
    <property type="match status" value="1"/>
</dbReference>
<dbReference type="GeneTree" id="ENSGT00940000154351"/>
<dbReference type="GO" id="GO:0090170">
    <property type="term" value="P:regulation of Golgi inheritance"/>
    <property type="evidence" value="ECO:0007669"/>
    <property type="project" value="UniProtKB-ARBA"/>
</dbReference>
<dbReference type="PRINTS" id="PR01771">
    <property type="entry name" value="ERK3ERK4MAPK"/>
</dbReference>
<dbReference type="Proteomes" id="UP000001519">
    <property type="component" value="Chromosome 21"/>
</dbReference>
<name>A0A2I2ZLW0_GORGO</name>
<keyword evidence="7" id="KW-0418">Kinase</keyword>
<reference evidence="13" key="3">
    <citation type="submission" date="2025-08" db="UniProtKB">
        <authorList>
            <consortium name="Ensembl"/>
        </authorList>
    </citation>
    <scope>IDENTIFICATION</scope>
</reference>
<protein>
    <recommendedName>
        <fullName evidence="2">mitogen-activated protein kinase</fullName>
        <ecNumber evidence="2">2.7.11.24</ecNumber>
    </recommendedName>
</protein>
<dbReference type="PANTHER" id="PTHR24055">
    <property type="entry name" value="MITOGEN-ACTIVATED PROTEIN KINASE"/>
    <property type="match status" value="1"/>
</dbReference>
<dbReference type="GO" id="GO:0005737">
    <property type="term" value="C:cytoplasm"/>
    <property type="evidence" value="ECO:0000318"/>
    <property type="project" value="GO_Central"/>
</dbReference>
<dbReference type="Ensembl" id="ENSGGOT00000068740.1">
    <property type="protein sequence ID" value="ENSGGOP00000048207.1"/>
    <property type="gene ID" value="ENSGGOG00000042280.1"/>
</dbReference>
<comment type="catalytic activity">
    <reaction evidence="11">
        <text>L-seryl-[protein] + ATP = O-phospho-L-seryl-[protein] + ADP + H(+)</text>
        <dbReference type="Rhea" id="RHEA:17989"/>
        <dbReference type="Rhea" id="RHEA-COMP:9863"/>
        <dbReference type="Rhea" id="RHEA-COMP:11604"/>
        <dbReference type="ChEBI" id="CHEBI:15378"/>
        <dbReference type="ChEBI" id="CHEBI:29999"/>
        <dbReference type="ChEBI" id="CHEBI:30616"/>
        <dbReference type="ChEBI" id="CHEBI:83421"/>
        <dbReference type="ChEBI" id="CHEBI:456216"/>
        <dbReference type="EC" id="2.7.11.24"/>
    </reaction>
</comment>
<evidence type="ECO:0000256" key="5">
    <source>
        <dbReference type="ARBA" id="ARBA00022679"/>
    </source>
</evidence>
<dbReference type="GO" id="GO:0034198">
    <property type="term" value="P:cellular response to amino acid starvation"/>
    <property type="evidence" value="ECO:0007669"/>
    <property type="project" value="UniProtKB-ARBA"/>
</dbReference>
<evidence type="ECO:0000313" key="13">
    <source>
        <dbReference type="Ensembl" id="ENSGGOP00000048207.1"/>
    </source>
</evidence>
<keyword evidence="4" id="KW-0597">Phosphoprotein</keyword>
<dbReference type="GO" id="GO:0005524">
    <property type="term" value="F:ATP binding"/>
    <property type="evidence" value="ECO:0007669"/>
    <property type="project" value="UniProtKB-KW"/>
</dbReference>
<dbReference type="SMART" id="SM00220">
    <property type="entry name" value="S_TKc"/>
    <property type="match status" value="1"/>
</dbReference>
<keyword evidence="8" id="KW-0067">ATP-binding</keyword>
<dbReference type="OMA" id="WAAGHIF"/>
<dbReference type="PROSITE" id="PS50011">
    <property type="entry name" value="PROTEIN_KINASE_DOM"/>
    <property type="match status" value="1"/>
</dbReference>
<dbReference type="InterPro" id="IPR011009">
    <property type="entry name" value="Kinase-like_dom_sf"/>
</dbReference>
<dbReference type="GO" id="GO:0051403">
    <property type="term" value="P:stress-activated MAPK cascade"/>
    <property type="evidence" value="ECO:0007669"/>
    <property type="project" value="UniProtKB-ARBA"/>
</dbReference>
<keyword evidence="6" id="KW-0547">Nucleotide-binding</keyword>
<accession>A0A2I2ZLW0</accession>
<dbReference type="GO" id="GO:0005769">
    <property type="term" value="C:early endosome"/>
    <property type="evidence" value="ECO:0007669"/>
    <property type="project" value="UniProtKB-ARBA"/>
</dbReference>
<dbReference type="EMBL" id="CABD030118805">
    <property type="status" value="NOT_ANNOTATED_CDS"/>
    <property type="molecule type" value="Genomic_DNA"/>
</dbReference>
<dbReference type="InterPro" id="IPR000719">
    <property type="entry name" value="Prot_kinase_dom"/>
</dbReference>
<dbReference type="GO" id="GO:0004674">
    <property type="term" value="F:protein serine/threonine kinase activity"/>
    <property type="evidence" value="ECO:0000318"/>
    <property type="project" value="GO_Central"/>
</dbReference>
<reference evidence="14" key="1">
    <citation type="submission" date="2011-05" db="EMBL/GenBank/DDBJ databases">
        <title>Insights into the evolution of the great apes provided by the gorilla genome.</title>
        <authorList>
            <person name="Scally A."/>
        </authorList>
    </citation>
    <scope>NUCLEOTIDE SEQUENCE [LARGE SCALE GENOMIC DNA]</scope>
</reference>
<dbReference type="GO" id="GO:0035556">
    <property type="term" value="P:intracellular signal transduction"/>
    <property type="evidence" value="ECO:0000318"/>
    <property type="project" value="GO_Central"/>
</dbReference>
<evidence type="ECO:0000313" key="14">
    <source>
        <dbReference type="Proteomes" id="UP000001519"/>
    </source>
</evidence>
<organism evidence="13 14">
    <name type="scientific">Gorilla gorilla gorilla</name>
    <name type="common">Western lowland gorilla</name>
    <dbReference type="NCBI Taxonomy" id="9595"/>
    <lineage>
        <taxon>Eukaryota</taxon>
        <taxon>Metazoa</taxon>
        <taxon>Chordata</taxon>
        <taxon>Craniata</taxon>
        <taxon>Vertebrata</taxon>
        <taxon>Euteleostomi</taxon>
        <taxon>Mammalia</taxon>
        <taxon>Eutheria</taxon>
        <taxon>Euarchontoglires</taxon>
        <taxon>Primates</taxon>
        <taxon>Haplorrhini</taxon>
        <taxon>Catarrhini</taxon>
        <taxon>Hominidae</taxon>
        <taxon>Gorilla</taxon>
    </lineage>
</organism>
<dbReference type="GO" id="GO:0007173">
    <property type="term" value="P:epidermal growth factor receptor signaling pathway"/>
    <property type="evidence" value="ECO:0007669"/>
    <property type="project" value="UniProtKB-ARBA"/>
</dbReference>
<dbReference type="GO" id="GO:0072584">
    <property type="term" value="P:caveolin-mediated endocytosis"/>
    <property type="evidence" value="ECO:0007669"/>
    <property type="project" value="UniProtKB-ARBA"/>
</dbReference>
<dbReference type="GO" id="GO:0010759">
    <property type="term" value="P:positive regulation of macrophage chemotaxis"/>
    <property type="evidence" value="ECO:0007669"/>
    <property type="project" value="UniProtKB-ARBA"/>
</dbReference>
<dbReference type="InterPro" id="IPR008350">
    <property type="entry name" value="MAPK_ERK3/4"/>
</dbReference>
<dbReference type="GO" id="GO:0004707">
    <property type="term" value="F:MAP kinase activity"/>
    <property type="evidence" value="ECO:0007669"/>
    <property type="project" value="UniProtKB-EC"/>
</dbReference>
<sequence length="582" mass="66850">MSEKVESLMNIHGFDLRSGYMNLKSLDSGGNNDDCDKRESIKKILLTDPQMFEIPSTSGSQLTNNVNSLTKLNSIYIFQNYMETDLANMLEEGPLLEKHARLFMYQLLRWLKYIHSANVLPRYLKPTNLFINTEDMMLKIGDFCLAQIMDPHYSHKDHLSEGLVTKWYRSPHILHSSNSYSKAIDMWAAGHIFAEMLTGKTLFAGARELEQMQLILESSPVIHEEDHQELLSVIPVYIRNEMTEPQKPLTQLLQGINGLTAEEVLSHHYMSIYYFPMDEPISSHLFHIEDEVYDILLMDETHSHIYNWERYDLHDWPIHNNFDIDEVLLDPRALSDVTDEEVQYKVSGGSNCSTEPLWQDLKCSHTCNYKARSSSYLDNLVWRAKKSDKKGKNGLVKAQIALEEASQQLVEKQRETNQGFDFDSFIAETTQLSSQHEPTDVTVSQEKQKKGMANLAQLEVLYQSSWDSQFFCCEVRKCEGVEKDDIYTSYLDKLFNRKEDTEILETELVEDGKLGERGNEGFLNNSLEFLFSKHLESVGVLQFRSPVGSLLKSIQATLPPSAMESSSQIPHKTCSNILKHVN</sequence>
<evidence type="ECO:0000256" key="2">
    <source>
        <dbReference type="ARBA" id="ARBA00012411"/>
    </source>
</evidence>
<evidence type="ECO:0000256" key="10">
    <source>
        <dbReference type="ARBA" id="ARBA00047592"/>
    </source>
</evidence>
<dbReference type="GO" id="GO:0005794">
    <property type="term" value="C:Golgi apparatus"/>
    <property type="evidence" value="ECO:0007669"/>
    <property type="project" value="UniProtKB-ARBA"/>
</dbReference>
<proteinExistence type="inferred from homology"/>
<reference evidence="13" key="4">
    <citation type="submission" date="2025-09" db="UniProtKB">
        <authorList>
            <consortium name="Ensembl"/>
        </authorList>
    </citation>
    <scope>IDENTIFICATION</scope>
</reference>
<feature type="domain" description="Protein kinase" evidence="12">
    <location>
        <begin position="1"/>
        <end position="270"/>
    </location>
</feature>
<dbReference type="GO" id="GO:0005925">
    <property type="term" value="C:focal adhesion"/>
    <property type="evidence" value="ECO:0007669"/>
    <property type="project" value="UniProtKB-ARBA"/>
</dbReference>
<comment type="catalytic activity">
    <reaction evidence="10">
        <text>L-threonyl-[protein] + ATP = O-phospho-L-threonyl-[protein] + ADP + H(+)</text>
        <dbReference type="Rhea" id="RHEA:46608"/>
        <dbReference type="Rhea" id="RHEA-COMP:11060"/>
        <dbReference type="Rhea" id="RHEA-COMP:11605"/>
        <dbReference type="ChEBI" id="CHEBI:15378"/>
        <dbReference type="ChEBI" id="CHEBI:30013"/>
        <dbReference type="ChEBI" id="CHEBI:30616"/>
        <dbReference type="ChEBI" id="CHEBI:61977"/>
        <dbReference type="ChEBI" id="CHEBI:456216"/>
        <dbReference type="EC" id="2.7.11.24"/>
    </reaction>
</comment>
<dbReference type="InterPro" id="IPR050117">
    <property type="entry name" value="MAPK"/>
</dbReference>
<dbReference type="Gene3D" id="3.30.200.20">
    <property type="entry name" value="Phosphorylase Kinase, domain 1"/>
    <property type="match status" value="1"/>
</dbReference>
<keyword evidence="5" id="KW-0808">Transferase</keyword>
<keyword evidence="14" id="KW-1185">Reference proteome</keyword>
<dbReference type="GO" id="GO:0051493">
    <property type="term" value="P:regulation of cytoskeleton organization"/>
    <property type="evidence" value="ECO:0007669"/>
    <property type="project" value="UniProtKB-ARBA"/>
</dbReference>
<comment type="similarity">
    <text evidence="1">Belongs to the protein kinase superfamily. CMGC Ser/Thr protein kinase family. MAP kinase subfamily.</text>
</comment>
<evidence type="ECO:0000256" key="8">
    <source>
        <dbReference type="ARBA" id="ARBA00022840"/>
    </source>
</evidence>
<evidence type="ECO:0000256" key="4">
    <source>
        <dbReference type="ARBA" id="ARBA00022553"/>
    </source>
</evidence>
<evidence type="ECO:0000256" key="1">
    <source>
        <dbReference type="ARBA" id="ARBA00008832"/>
    </source>
</evidence>
<dbReference type="Gene3D" id="1.10.510.10">
    <property type="entry name" value="Transferase(Phosphotransferase) domain 1"/>
    <property type="match status" value="1"/>
</dbReference>